<reference evidence="1 2" key="1">
    <citation type="submission" date="2016-10" db="EMBL/GenBank/DDBJ databases">
        <authorList>
            <person name="de Groot N.N."/>
        </authorList>
    </citation>
    <scope>NUCLEOTIDE SEQUENCE [LARGE SCALE GENOMIC DNA]</scope>
    <source>
        <strain evidence="1 2">ATCC 29281</strain>
    </source>
</reference>
<evidence type="ECO:0000313" key="2">
    <source>
        <dbReference type="Proteomes" id="UP000187280"/>
    </source>
</evidence>
<organism evidence="1 2">
    <name type="scientific">Lonsdalea quercina</name>
    <dbReference type="NCBI Taxonomy" id="71657"/>
    <lineage>
        <taxon>Bacteria</taxon>
        <taxon>Pseudomonadati</taxon>
        <taxon>Pseudomonadota</taxon>
        <taxon>Gammaproteobacteria</taxon>
        <taxon>Enterobacterales</taxon>
        <taxon>Pectobacteriaceae</taxon>
        <taxon>Lonsdalea</taxon>
    </lineage>
</organism>
<keyword evidence="2" id="KW-1185">Reference proteome</keyword>
<sequence>MRDRSFLVIFLPQAFDFFLRIFQWQELVNVQTLVPKTAVKRLYQRVICWFAGPRDVHRHIISYTH</sequence>
<accession>A0A1H3ZGT0</accession>
<dbReference type="AlphaFoldDB" id="A0A1H3ZGT0"/>
<dbReference type="Proteomes" id="UP000187280">
    <property type="component" value="Unassembled WGS sequence"/>
</dbReference>
<proteinExistence type="predicted"/>
<gene>
    <name evidence="1" type="ORF">SAMN02982996_01172</name>
</gene>
<name>A0A1H3ZGT0_9GAMM</name>
<dbReference type="EMBL" id="FNQS01000003">
    <property type="protein sequence ID" value="SEA22591.1"/>
    <property type="molecule type" value="Genomic_DNA"/>
</dbReference>
<protein>
    <submittedName>
        <fullName evidence="1">Uncharacterized protein</fullName>
    </submittedName>
</protein>
<evidence type="ECO:0000313" key="1">
    <source>
        <dbReference type="EMBL" id="SEA22591.1"/>
    </source>
</evidence>